<evidence type="ECO:0000256" key="1">
    <source>
        <dbReference type="ARBA" id="ARBA00001164"/>
    </source>
</evidence>
<evidence type="ECO:0000313" key="11">
    <source>
        <dbReference type="EMBL" id="MBB4077482.1"/>
    </source>
</evidence>
<evidence type="ECO:0000256" key="7">
    <source>
        <dbReference type="ARBA" id="ARBA00023141"/>
    </source>
</evidence>
<organism evidence="11 12">
    <name type="scientific">Neolewinella aquimaris</name>
    <dbReference type="NCBI Taxonomy" id="1835722"/>
    <lineage>
        <taxon>Bacteria</taxon>
        <taxon>Pseudomonadati</taxon>
        <taxon>Bacteroidota</taxon>
        <taxon>Saprospiria</taxon>
        <taxon>Saprospirales</taxon>
        <taxon>Lewinellaceae</taxon>
        <taxon>Neolewinella</taxon>
    </lineage>
</organism>
<evidence type="ECO:0000256" key="4">
    <source>
        <dbReference type="ARBA" id="ARBA00022272"/>
    </source>
</evidence>
<keyword evidence="12" id="KW-1185">Reference proteome</keyword>
<dbReference type="InterPro" id="IPR044643">
    <property type="entry name" value="TrpF_fam"/>
</dbReference>
<dbReference type="InterPro" id="IPR011060">
    <property type="entry name" value="RibuloseP-bd_barrel"/>
</dbReference>
<comment type="catalytic activity">
    <reaction evidence="1 9">
        <text>N-(5-phospho-beta-D-ribosyl)anthranilate = 1-(2-carboxyphenylamino)-1-deoxy-D-ribulose 5-phosphate</text>
        <dbReference type="Rhea" id="RHEA:21540"/>
        <dbReference type="ChEBI" id="CHEBI:18277"/>
        <dbReference type="ChEBI" id="CHEBI:58613"/>
        <dbReference type="EC" id="5.3.1.24"/>
    </reaction>
</comment>
<dbReference type="EMBL" id="JACIFF010000001">
    <property type="protein sequence ID" value="MBB4077482.1"/>
    <property type="molecule type" value="Genomic_DNA"/>
</dbReference>
<dbReference type="InterPro" id="IPR001240">
    <property type="entry name" value="PRAI_dom"/>
</dbReference>
<keyword evidence="6 9" id="KW-0822">Tryptophan biosynthesis</keyword>
<dbReference type="CDD" id="cd00405">
    <property type="entry name" value="PRAI"/>
    <property type="match status" value="1"/>
</dbReference>
<accession>A0A840E138</accession>
<evidence type="ECO:0000256" key="8">
    <source>
        <dbReference type="ARBA" id="ARBA00023235"/>
    </source>
</evidence>
<dbReference type="PANTHER" id="PTHR42894">
    <property type="entry name" value="N-(5'-PHOSPHORIBOSYL)ANTHRANILATE ISOMERASE"/>
    <property type="match status" value="1"/>
</dbReference>
<keyword evidence="7 9" id="KW-0057">Aromatic amino acid biosynthesis</keyword>
<dbReference type="Proteomes" id="UP000576209">
    <property type="component" value="Unassembled WGS sequence"/>
</dbReference>
<dbReference type="Pfam" id="PF00697">
    <property type="entry name" value="PRAI"/>
    <property type="match status" value="1"/>
</dbReference>
<name>A0A840E138_9BACT</name>
<keyword evidence="8 9" id="KW-0413">Isomerase</keyword>
<keyword evidence="5 9" id="KW-0028">Amino-acid biosynthesis</keyword>
<dbReference type="RefSeq" id="WP_183493746.1">
    <property type="nucleotide sequence ID" value="NZ_JACIFF010000001.1"/>
</dbReference>
<feature type="domain" description="N-(5'phosphoribosyl) anthranilate isomerase (PRAI)" evidence="10">
    <location>
        <begin position="3"/>
        <end position="213"/>
    </location>
</feature>
<dbReference type="Gene3D" id="3.20.20.70">
    <property type="entry name" value="Aldolase class I"/>
    <property type="match status" value="1"/>
</dbReference>
<dbReference type="UniPathway" id="UPA00035">
    <property type="reaction ID" value="UER00042"/>
</dbReference>
<dbReference type="GO" id="GO:0000162">
    <property type="term" value="P:L-tryptophan biosynthetic process"/>
    <property type="evidence" value="ECO:0007669"/>
    <property type="project" value="UniProtKB-UniRule"/>
</dbReference>
<dbReference type="AlphaFoldDB" id="A0A840E138"/>
<evidence type="ECO:0000256" key="2">
    <source>
        <dbReference type="ARBA" id="ARBA00004664"/>
    </source>
</evidence>
<protein>
    <recommendedName>
        <fullName evidence="4 9">N-(5'-phosphoribosyl)anthranilate isomerase</fullName>
        <shortName evidence="9">PRAI</shortName>
        <ecNumber evidence="3 9">5.3.1.24</ecNumber>
    </recommendedName>
</protein>
<evidence type="ECO:0000256" key="6">
    <source>
        <dbReference type="ARBA" id="ARBA00022822"/>
    </source>
</evidence>
<proteinExistence type="inferred from homology"/>
<dbReference type="HAMAP" id="MF_00135">
    <property type="entry name" value="PRAI"/>
    <property type="match status" value="1"/>
</dbReference>
<dbReference type="SUPFAM" id="SSF51366">
    <property type="entry name" value="Ribulose-phoshate binding barrel"/>
    <property type="match status" value="1"/>
</dbReference>
<dbReference type="PANTHER" id="PTHR42894:SF1">
    <property type="entry name" value="N-(5'-PHOSPHORIBOSYL)ANTHRANILATE ISOMERASE"/>
    <property type="match status" value="1"/>
</dbReference>
<reference evidence="11 12" key="1">
    <citation type="submission" date="2020-08" db="EMBL/GenBank/DDBJ databases">
        <title>Genomic Encyclopedia of Type Strains, Phase IV (KMG-IV): sequencing the most valuable type-strain genomes for metagenomic binning, comparative biology and taxonomic classification.</title>
        <authorList>
            <person name="Goeker M."/>
        </authorList>
    </citation>
    <scope>NUCLEOTIDE SEQUENCE [LARGE SCALE GENOMIC DNA]</scope>
    <source>
        <strain evidence="11 12">DSM 105137</strain>
    </source>
</reference>
<comment type="similarity">
    <text evidence="9">Belongs to the TrpF family.</text>
</comment>
<evidence type="ECO:0000256" key="5">
    <source>
        <dbReference type="ARBA" id="ARBA00022605"/>
    </source>
</evidence>
<evidence type="ECO:0000313" key="12">
    <source>
        <dbReference type="Proteomes" id="UP000576209"/>
    </source>
</evidence>
<dbReference type="EC" id="5.3.1.24" evidence="3 9"/>
<dbReference type="GO" id="GO:0004640">
    <property type="term" value="F:phosphoribosylanthranilate isomerase activity"/>
    <property type="evidence" value="ECO:0007669"/>
    <property type="project" value="UniProtKB-UniRule"/>
</dbReference>
<evidence type="ECO:0000256" key="9">
    <source>
        <dbReference type="HAMAP-Rule" id="MF_00135"/>
    </source>
</evidence>
<gene>
    <name evidence="9" type="primary">trpF</name>
    <name evidence="11" type="ORF">GGR28_000083</name>
</gene>
<comment type="caution">
    <text evidence="11">The sequence shown here is derived from an EMBL/GenBank/DDBJ whole genome shotgun (WGS) entry which is preliminary data.</text>
</comment>
<evidence type="ECO:0000259" key="10">
    <source>
        <dbReference type="Pfam" id="PF00697"/>
    </source>
</evidence>
<sequence length="218" mass="24737">MKVKVCGLREPENITEISQLDVDYLGMIFHPDSPRFAGNADLGEWIEAKQKLLKKKELFGVFVNAEIDYVLNTVHDYHLDWVQLHGDESAGYCQELKLLWSVNTLRKASICKAFPITEGFDFRRTNDYVSSCSLFVFDTGGHRTNGGTGKKWDWSKLAEYRGPIPFLLSGGIGPEDAEAIRKIDHPQLRGVDLNSRFETEPGKKDVPLLSRFLHELHA</sequence>
<evidence type="ECO:0000256" key="3">
    <source>
        <dbReference type="ARBA" id="ARBA00012572"/>
    </source>
</evidence>
<comment type="pathway">
    <text evidence="2 9">Amino-acid biosynthesis; L-tryptophan biosynthesis; L-tryptophan from chorismate: step 3/5.</text>
</comment>
<dbReference type="InterPro" id="IPR013785">
    <property type="entry name" value="Aldolase_TIM"/>
</dbReference>